<proteinExistence type="predicted"/>
<dbReference type="OrthoDB" id="392140at2759"/>
<dbReference type="Gene3D" id="3.40.50.300">
    <property type="entry name" value="P-loop containing nucleotide triphosphate hydrolases"/>
    <property type="match status" value="1"/>
</dbReference>
<dbReference type="InterPro" id="IPR047187">
    <property type="entry name" value="SF1_C_Upf1"/>
</dbReference>
<evidence type="ECO:0000313" key="3">
    <source>
        <dbReference type="EMBL" id="CAE8600168.1"/>
    </source>
</evidence>
<feature type="domain" description="DNA2/NAM7 helicase-like C-terminal" evidence="2">
    <location>
        <begin position="3"/>
        <end position="60"/>
    </location>
</feature>
<accession>A0A813EGD0</accession>
<comment type="caution">
    <text evidence="3">The sequence shown here is derived from an EMBL/GenBank/DDBJ whole genome shotgun (WGS) entry which is preliminary data.</text>
</comment>
<name>A0A813EGD0_POLGL</name>
<protein>
    <recommendedName>
        <fullName evidence="2">DNA2/NAM7 helicase-like C-terminal domain-containing protein</fullName>
    </recommendedName>
</protein>
<sequence length="593" mass="65618">MAEVSTIDRYQGDENDIVIVSLVRSNSDGKLGFLGSDDGKNRMCVAQSRARRGLYFLGNAACLRTATHWRTLLDLLEERGGCLGSHFPQRCPRHLDVHNDAQEAEDLCTTQSAVCKRACEQRFGCGQEGHTCGRPCHPEDEEDGHEADSHAASKCPYTITKAFSCLESPKHMFPGIRCSRDTSAEPCPYQEDNLQCSRNSSHKLVRKCGQSVESVVKNCKLACDTVLSCDHRCPRPCSETCVERAACEELADFECPRFPQRHRRFRCPCNSSPSQVAESCKVRCSQRLPCGHYCPKLCCEPCVSDGQCQKTCKKVLGCGHTCLLRCSEACQCTELKRVPCKRGGVHTVEGLCFEEDGFIAARCTARCSQELPCGHRCPRPCSAETCIDRAACEELADFECPRFPHHRKLRLPCNSDQSQVDKAVCEELIEFDCPRFPERHRKLRLPCRFSNPFYVAESCKARCLLKLACGHFCAKLCCEPCTRHGECQACAKRLPLPKARPALAKARPPAAPSTSTASSSTGPRDNNNTNNNISNNIIINNNNTVQLRPATGKAAGKGQHQDRGKGGGKGGGSHKRKHDGRKGDFSGRKRHRH</sequence>
<dbReference type="EMBL" id="CAJNNV010011889">
    <property type="protein sequence ID" value="CAE8600168.1"/>
    <property type="molecule type" value="Genomic_DNA"/>
</dbReference>
<dbReference type="PANTHER" id="PTHR10887:SF341">
    <property type="entry name" value="NFX1-TYPE ZINC FINGER-CONTAINING PROTEIN 1"/>
    <property type="match status" value="1"/>
</dbReference>
<dbReference type="Pfam" id="PF13087">
    <property type="entry name" value="AAA_12"/>
    <property type="match status" value="1"/>
</dbReference>
<evidence type="ECO:0000256" key="1">
    <source>
        <dbReference type="SAM" id="MobiDB-lite"/>
    </source>
</evidence>
<evidence type="ECO:0000313" key="4">
    <source>
        <dbReference type="Proteomes" id="UP000654075"/>
    </source>
</evidence>
<dbReference type="CDD" id="cd18808">
    <property type="entry name" value="SF1_C_Upf1"/>
    <property type="match status" value="1"/>
</dbReference>
<reference evidence="3" key="1">
    <citation type="submission" date="2021-02" db="EMBL/GenBank/DDBJ databases">
        <authorList>
            <person name="Dougan E. K."/>
            <person name="Rhodes N."/>
            <person name="Thang M."/>
            <person name="Chan C."/>
        </authorList>
    </citation>
    <scope>NUCLEOTIDE SEQUENCE</scope>
</reference>
<feature type="region of interest" description="Disordered" evidence="1">
    <location>
        <begin position="551"/>
        <end position="593"/>
    </location>
</feature>
<dbReference type="InterPro" id="IPR045055">
    <property type="entry name" value="DNA2/NAM7-like"/>
</dbReference>
<dbReference type="GO" id="GO:0031380">
    <property type="term" value="C:nuclear RNA-directed RNA polymerase complex"/>
    <property type="evidence" value="ECO:0007669"/>
    <property type="project" value="TreeGrafter"/>
</dbReference>
<dbReference type="InterPro" id="IPR041679">
    <property type="entry name" value="DNA2/NAM7-like_C"/>
</dbReference>
<dbReference type="PANTHER" id="PTHR10887">
    <property type="entry name" value="DNA2/NAM7 HELICASE FAMILY"/>
    <property type="match status" value="1"/>
</dbReference>
<dbReference type="AlphaFoldDB" id="A0A813EGD0"/>
<dbReference type="SUPFAM" id="SSF52540">
    <property type="entry name" value="P-loop containing nucleoside triphosphate hydrolases"/>
    <property type="match status" value="1"/>
</dbReference>
<evidence type="ECO:0000259" key="2">
    <source>
        <dbReference type="Pfam" id="PF13087"/>
    </source>
</evidence>
<organism evidence="3 4">
    <name type="scientific">Polarella glacialis</name>
    <name type="common">Dinoflagellate</name>
    <dbReference type="NCBI Taxonomy" id="89957"/>
    <lineage>
        <taxon>Eukaryota</taxon>
        <taxon>Sar</taxon>
        <taxon>Alveolata</taxon>
        <taxon>Dinophyceae</taxon>
        <taxon>Suessiales</taxon>
        <taxon>Suessiaceae</taxon>
        <taxon>Polarella</taxon>
    </lineage>
</organism>
<dbReference type="Proteomes" id="UP000654075">
    <property type="component" value="Unassembled WGS sequence"/>
</dbReference>
<dbReference type="InterPro" id="IPR027417">
    <property type="entry name" value="P-loop_NTPase"/>
</dbReference>
<dbReference type="GO" id="GO:0031048">
    <property type="term" value="P:regulatory ncRNA-mediated heterochromatin formation"/>
    <property type="evidence" value="ECO:0007669"/>
    <property type="project" value="TreeGrafter"/>
</dbReference>
<dbReference type="OMA" id="ELADFEC"/>
<keyword evidence="4" id="KW-1185">Reference proteome</keyword>
<feature type="region of interest" description="Disordered" evidence="1">
    <location>
        <begin position="502"/>
        <end position="536"/>
    </location>
</feature>
<gene>
    <name evidence="3" type="ORF">PGLA1383_LOCUS18502</name>
</gene>